<evidence type="ECO:0000259" key="2">
    <source>
        <dbReference type="Pfam" id="PF02720"/>
    </source>
</evidence>
<evidence type="ECO:0000256" key="1">
    <source>
        <dbReference type="SAM" id="MobiDB-lite"/>
    </source>
</evidence>
<dbReference type="OrthoDB" id="4631195at2"/>
<dbReference type="InterPro" id="IPR003870">
    <property type="entry name" value="DUF222"/>
</dbReference>
<dbReference type="Proteomes" id="UP000430146">
    <property type="component" value="Unassembled WGS sequence"/>
</dbReference>
<organism evidence="3 4">
    <name type="scientific">Mycolicibacterium vanbaalenii</name>
    <name type="common">Mycobacterium vanbaalenii</name>
    <dbReference type="NCBI Taxonomy" id="110539"/>
    <lineage>
        <taxon>Bacteria</taxon>
        <taxon>Bacillati</taxon>
        <taxon>Actinomycetota</taxon>
        <taxon>Actinomycetes</taxon>
        <taxon>Mycobacteriales</taxon>
        <taxon>Mycobacteriaceae</taxon>
        <taxon>Mycolicibacterium</taxon>
    </lineage>
</organism>
<sequence>MFDGGLPETADLAALSDAELIDAALGWARTENAACARKLAVMAEIFVRRTALPAGDRESWWIDPEAAVVAELAAAQTITRSLASHQAHRGVALRDRLPKVAALFEAGLISEMLVRAIVWRTYLIEDPAVMTAVDAELVERIGVWGGVVDQEDRTGHRRADRTPRSRRVAPRPRRRPKP</sequence>
<dbReference type="RefSeq" id="WP_159229646.1">
    <property type="nucleotide sequence ID" value="NZ_CACSIP010000008.1"/>
</dbReference>
<feature type="compositionally biased region" description="Basic residues" evidence="1">
    <location>
        <begin position="155"/>
        <end position="178"/>
    </location>
</feature>
<dbReference type="EMBL" id="CACSIP010000008">
    <property type="protein sequence ID" value="CAA0101941.1"/>
    <property type="molecule type" value="Genomic_DNA"/>
</dbReference>
<keyword evidence="4" id="KW-1185">Reference proteome</keyword>
<dbReference type="Pfam" id="PF02720">
    <property type="entry name" value="DUF222"/>
    <property type="match status" value="1"/>
</dbReference>
<evidence type="ECO:0000313" key="4">
    <source>
        <dbReference type="Proteomes" id="UP000430146"/>
    </source>
</evidence>
<accession>A0A5S9PDS7</accession>
<proteinExistence type="predicted"/>
<evidence type="ECO:0000313" key="3">
    <source>
        <dbReference type="EMBL" id="CAA0101941.1"/>
    </source>
</evidence>
<reference evidence="3 4" key="1">
    <citation type="submission" date="2019-11" db="EMBL/GenBank/DDBJ databases">
        <authorList>
            <person name="Holert J."/>
        </authorList>
    </citation>
    <scope>NUCLEOTIDE SEQUENCE [LARGE SCALE GENOMIC DNA]</scope>
    <source>
        <strain evidence="3">BC8_1</strain>
    </source>
</reference>
<name>A0A5S9PDS7_MYCVN</name>
<gene>
    <name evidence="3" type="ORF">AELLOGFF_03383</name>
</gene>
<feature type="region of interest" description="Disordered" evidence="1">
    <location>
        <begin position="152"/>
        <end position="178"/>
    </location>
</feature>
<protein>
    <recommendedName>
        <fullName evidence="2">DUF222 domain-containing protein</fullName>
    </recommendedName>
</protein>
<feature type="domain" description="DUF222" evidence="2">
    <location>
        <begin position="28"/>
        <end position="155"/>
    </location>
</feature>
<dbReference type="AlphaFoldDB" id="A0A5S9PDS7"/>